<organism evidence="1 2">
    <name type="scientific">Stachybotrys chartarum (strain CBS 109288 / IBT 7711)</name>
    <name type="common">Toxic black mold</name>
    <name type="synonym">Stilbospora chartarum</name>
    <dbReference type="NCBI Taxonomy" id="1280523"/>
    <lineage>
        <taxon>Eukaryota</taxon>
        <taxon>Fungi</taxon>
        <taxon>Dikarya</taxon>
        <taxon>Ascomycota</taxon>
        <taxon>Pezizomycotina</taxon>
        <taxon>Sordariomycetes</taxon>
        <taxon>Hypocreomycetidae</taxon>
        <taxon>Hypocreales</taxon>
        <taxon>Stachybotryaceae</taxon>
        <taxon>Stachybotrys</taxon>
    </lineage>
</organism>
<protein>
    <submittedName>
        <fullName evidence="1">Uncharacterized protein</fullName>
    </submittedName>
</protein>
<name>A0A084BBR2_STACB</name>
<evidence type="ECO:0000313" key="1">
    <source>
        <dbReference type="EMBL" id="KEY74991.1"/>
    </source>
</evidence>
<sequence length="225" mass="26094">MYTDWAKPTTKEQRHIEDMFGKMEASASVIVRKIIKSFDKDEASLGLTRTERDLLRKFLFLLKYRGTGFYRRFDHGDLQSYQANDKALLVGYMNRSGFNSPKNVWFHNLKTIMEVDMDTDNKWTHELPKNMFSIDANWFINDVTGYHMTICTPSGGRHEFILTENCYNIFEGPSTFKQDKITGMCVESDYAPLHQFAPLSPKLMIVLRANVPPCPEEDANLEVKQ</sequence>
<dbReference type="Proteomes" id="UP000028045">
    <property type="component" value="Unassembled WGS sequence"/>
</dbReference>
<dbReference type="OrthoDB" id="5340163at2759"/>
<gene>
    <name evidence="1" type="ORF">S7711_01335</name>
</gene>
<dbReference type="HOGENOM" id="CLU_1230602_0_0_1"/>
<reference evidence="1 2" key="1">
    <citation type="journal article" date="2014" name="BMC Genomics">
        <title>Comparative genome sequencing reveals chemotype-specific gene clusters in the toxigenic black mold Stachybotrys.</title>
        <authorList>
            <person name="Semeiks J."/>
            <person name="Borek D."/>
            <person name="Otwinowski Z."/>
            <person name="Grishin N.V."/>
        </authorList>
    </citation>
    <scope>NUCLEOTIDE SEQUENCE [LARGE SCALE GENOMIC DNA]</scope>
    <source>
        <strain evidence="2">CBS 109288 / IBT 7711</strain>
    </source>
</reference>
<keyword evidence="2" id="KW-1185">Reference proteome</keyword>
<dbReference type="InterPro" id="IPR025332">
    <property type="entry name" value="DUF4238"/>
</dbReference>
<proteinExistence type="predicted"/>
<dbReference type="Pfam" id="PF14022">
    <property type="entry name" value="DUF4238"/>
    <property type="match status" value="1"/>
</dbReference>
<dbReference type="EMBL" id="KL647405">
    <property type="protein sequence ID" value="KEY74991.1"/>
    <property type="molecule type" value="Genomic_DNA"/>
</dbReference>
<dbReference type="AlphaFoldDB" id="A0A084BBR2"/>
<accession>A0A084BBR2</accession>
<evidence type="ECO:0000313" key="2">
    <source>
        <dbReference type="Proteomes" id="UP000028045"/>
    </source>
</evidence>